<dbReference type="EMBL" id="AACQNU010000110">
    <property type="protein sequence ID" value="EAL7092301.1"/>
    <property type="molecule type" value="Genomic_DNA"/>
</dbReference>
<feature type="non-terminal residue" evidence="1">
    <location>
        <position position="1"/>
    </location>
</feature>
<name>A0A5T1VTM4_CAMJU</name>
<sequence length="78" mass="9158">IEDEQRSEYIKITDKIEITSCNKNGWLLKLNDKFIVENINSDFVLEKEDEDGVYILKHNKSQDVIEMAQELINTVQDN</sequence>
<protein>
    <submittedName>
        <fullName evidence="1">DUF262 domain-containing protein</fullName>
    </submittedName>
</protein>
<comment type="caution">
    <text evidence="1">The sequence shown here is derived from an EMBL/GenBank/DDBJ whole genome shotgun (WGS) entry which is preliminary data.</text>
</comment>
<proteinExistence type="predicted"/>
<organism evidence="1">
    <name type="scientific">Campylobacter jejuni</name>
    <dbReference type="NCBI Taxonomy" id="197"/>
    <lineage>
        <taxon>Bacteria</taxon>
        <taxon>Pseudomonadati</taxon>
        <taxon>Campylobacterota</taxon>
        <taxon>Epsilonproteobacteria</taxon>
        <taxon>Campylobacterales</taxon>
        <taxon>Campylobacteraceae</taxon>
        <taxon>Campylobacter</taxon>
    </lineage>
</organism>
<gene>
    <name evidence="1" type="ORF">DUH84_09085</name>
</gene>
<accession>A0A5T1VTM4</accession>
<reference evidence="1" key="1">
    <citation type="submission" date="2018-07" db="EMBL/GenBank/DDBJ databases">
        <authorList>
            <consortium name="NARMS: The National Antimicrobial Resistance Monitoring System"/>
        </authorList>
    </citation>
    <scope>NUCLEOTIDE SEQUENCE</scope>
    <source>
        <strain evidence="1">FSIS11811530</strain>
    </source>
</reference>
<evidence type="ECO:0000313" key="1">
    <source>
        <dbReference type="EMBL" id="EAL7092301.1"/>
    </source>
</evidence>
<dbReference type="AlphaFoldDB" id="A0A5T1VTM4"/>